<dbReference type="InterPro" id="IPR027417">
    <property type="entry name" value="P-loop_NTPase"/>
</dbReference>
<organism evidence="1 2">
    <name type="scientific">Rhodohalobacter sulfatireducens</name>
    <dbReference type="NCBI Taxonomy" id="2911366"/>
    <lineage>
        <taxon>Bacteria</taxon>
        <taxon>Pseudomonadati</taxon>
        <taxon>Balneolota</taxon>
        <taxon>Balneolia</taxon>
        <taxon>Balneolales</taxon>
        <taxon>Balneolaceae</taxon>
        <taxon>Rhodohalobacter</taxon>
    </lineage>
</organism>
<protein>
    <submittedName>
        <fullName evidence="1">Sulfotransferase</fullName>
    </submittedName>
</protein>
<sequence>MKNNKVIVISGFSRGGTNILWNILQSHPEICSVRYETGTIFRKKRHKFSRVISLFQKTGLIESKLGQTILDYQFFRYKRSNFKHPFNKYKFENVKYTRQEVIDSALCFKSTNMDINYTEVLRRMYPDLYLIALTRNGYAVAEGHKRRGRSIDSFADLYCDVADQMQHYSKTLKHFKLVRFEDMLNDPFKIARELFEFLDCKPFELEKLRLKSKKIITNTGNHATNFGEENEKYWFDRTNITDLIKPNVNSNQIKNLLPEEIILFNNKVTEAMKYFGYDVIVPTKKSDG</sequence>
<proteinExistence type="predicted"/>
<keyword evidence="2" id="KW-1185">Reference proteome</keyword>
<reference evidence="1" key="1">
    <citation type="submission" date="2022-01" db="EMBL/GenBank/DDBJ databases">
        <authorList>
            <person name="Wang Y."/>
        </authorList>
    </citation>
    <scope>NUCLEOTIDE SEQUENCE</scope>
    <source>
        <strain evidence="1">WB101</strain>
    </source>
</reference>
<name>A0ABS9KJ13_9BACT</name>
<dbReference type="Pfam" id="PF13469">
    <property type="entry name" value="Sulfotransfer_3"/>
    <property type="match status" value="1"/>
</dbReference>
<dbReference type="SUPFAM" id="SSF52540">
    <property type="entry name" value="P-loop containing nucleoside triphosphate hydrolases"/>
    <property type="match status" value="1"/>
</dbReference>
<gene>
    <name evidence="1" type="ORF">L6773_19880</name>
</gene>
<dbReference type="EMBL" id="JAKLWS010000045">
    <property type="protein sequence ID" value="MCG2590840.1"/>
    <property type="molecule type" value="Genomic_DNA"/>
</dbReference>
<dbReference type="Proteomes" id="UP001165366">
    <property type="component" value="Unassembled WGS sequence"/>
</dbReference>
<dbReference type="RefSeq" id="WP_237856334.1">
    <property type="nucleotide sequence ID" value="NZ_JAKLWS010000045.1"/>
</dbReference>
<accession>A0ABS9KJ13</accession>
<evidence type="ECO:0000313" key="2">
    <source>
        <dbReference type="Proteomes" id="UP001165366"/>
    </source>
</evidence>
<comment type="caution">
    <text evidence="1">The sequence shown here is derived from an EMBL/GenBank/DDBJ whole genome shotgun (WGS) entry which is preliminary data.</text>
</comment>
<evidence type="ECO:0000313" key="1">
    <source>
        <dbReference type="EMBL" id="MCG2590840.1"/>
    </source>
</evidence>
<dbReference type="Gene3D" id="3.40.50.300">
    <property type="entry name" value="P-loop containing nucleotide triphosphate hydrolases"/>
    <property type="match status" value="1"/>
</dbReference>
<reference evidence="1" key="2">
    <citation type="submission" date="2024-05" db="EMBL/GenBank/DDBJ databases">
        <title>Rhodohalobacter halophilus gen. nov., sp. nov., a moderately halophilic member of the family Balneolaceae.</title>
        <authorList>
            <person name="Xia J."/>
        </authorList>
    </citation>
    <scope>NUCLEOTIDE SEQUENCE</scope>
    <source>
        <strain evidence="1">WB101</strain>
    </source>
</reference>